<protein>
    <submittedName>
        <fullName evidence="1">Uncharacterized protein</fullName>
    </submittedName>
</protein>
<dbReference type="InterPro" id="IPR029035">
    <property type="entry name" value="DHS-like_NAD/FAD-binding_dom"/>
</dbReference>
<dbReference type="SUPFAM" id="SSF52467">
    <property type="entry name" value="DHS-like NAD/FAD-binding domain"/>
    <property type="match status" value="1"/>
</dbReference>
<dbReference type="Proteomes" id="UP000008541">
    <property type="component" value="Chromosome"/>
</dbReference>
<accession>B1IFA2</accession>
<name>B1IFA2_CLOBK</name>
<reference evidence="1 2" key="1">
    <citation type="journal article" date="2007" name="PLoS ONE">
        <title>Analysis of the neurotoxin complex genes in Clostridium botulinum A1-A4 and B1 strains: BoNT/A3, /Ba4 and /B1 clusters are located within plasmids.</title>
        <authorList>
            <person name="Smith T.J."/>
            <person name="Hill K.K."/>
            <person name="Foley B.T."/>
            <person name="Detter J.C."/>
            <person name="Munk A.C."/>
            <person name="Bruce D.C."/>
            <person name="Doggett N.A."/>
            <person name="Smith L.A."/>
            <person name="Marks J.D."/>
            <person name="Xie G."/>
            <person name="Brettin T.S."/>
        </authorList>
    </citation>
    <scope>NUCLEOTIDE SEQUENCE [LARGE SCALE GENOMIC DNA]</scope>
    <source>
        <strain evidence="2">Okra / Type B1</strain>
    </source>
</reference>
<sequence>MNCNCALCSNNNEFYMPDEILKSAKEKQLILFCGAGISTENKNVLPFNFYSEIKEELNIEKDQSFSALMSQFCSKTNGRRKLIQKIKSRFDYINSFSEIEGSATKFHRELAPLYMIDTIITTNWDDYFERYCNATPITTTKDFVFWNCCDRRVLKIHGSINNIGSIVATQEDYKECAKSLKTNIIGSTLKSLLATKTVIFIGFSFGDEDFKQILDYVVKEMKDYMPHIFVVTTDDTLQERVKYQNLTAIITDGTFFIHKLKSDLISEGYLLNPDIGQDIYYMYSLVQTKHEDLVKHIDYINCPQIIYCLSYQDGILHAFERFIQLESTGKYYEPSHISKVIKSYDYLLEQYQKSNLYWDVAYIEGYINALVYMLADDDAKKEFPKFYLPNATRELRTQKDLLDMILEVESINDHYRRYAREIVKDYTNDLVVHHTPVL</sequence>
<organism evidence="1 2">
    <name type="scientific">Clostridium botulinum (strain Okra / Type B1)</name>
    <dbReference type="NCBI Taxonomy" id="498213"/>
    <lineage>
        <taxon>Bacteria</taxon>
        <taxon>Bacillati</taxon>
        <taxon>Bacillota</taxon>
        <taxon>Clostridia</taxon>
        <taxon>Eubacteriales</taxon>
        <taxon>Clostridiaceae</taxon>
        <taxon>Clostridium</taxon>
    </lineage>
</organism>
<evidence type="ECO:0000313" key="1">
    <source>
        <dbReference type="EMBL" id="ACA46077.1"/>
    </source>
</evidence>
<dbReference type="AlphaFoldDB" id="B1IFA2"/>
<dbReference type="HOGENOM" id="CLU_043789_0_0_9"/>
<gene>
    <name evidence="1" type="ordered locus">CLD_0004</name>
</gene>
<dbReference type="Gene3D" id="3.40.50.1220">
    <property type="entry name" value="TPP-binding domain"/>
    <property type="match status" value="1"/>
</dbReference>
<evidence type="ECO:0000313" key="2">
    <source>
        <dbReference type="Proteomes" id="UP000008541"/>
    </source>
</evidence>
<dbReference type="RefSeq" id="WP_015958002.1">
    <property type="nucleotide sequence ID" value="NC_010516.1"/>
</dbReference>
<dbReference type="EMBL" id="CP000939">
    <property type="protein sequence ID" value="ACA46077.1"/>
    <property type="molecule type" value="Genomic_DNA"/>
</dbReference>
<dbReference type="Pfam" id="PF13289">
    <property type="entry name" value="SIR2_2"/>
    <property type="match status" value="1"/>
</dbReference>
<dbReference type="KEGG" id="cbb:CLD_0004"/>
<proteinExistence type="predicted"/>